<dbReference type="NCBIfam" id="TIGR00500">
    <property type="entry name" value="met_pdase_I"/>
    <property type="match status" value="1"/>
</dbReference>
<comment type="catalytic activity">
    <reaction evidence="6 7">
        <text>Release of N-terminal amino acids, preferentially methionine, from peptides and arylamides.</text>
        <dbReference type="EC" id="3.4.11.18"/>
    </reaction>
</comment>
<comment type="subunit">
    <text evidence="6">Monomer.</text>
</comment>
<organism evidence="9 10">
    <name type="scientific">Mycoplasma iguanae</name>
    <dbReference type="NCBI Taxonomy" id="292461"/>
    <lineage>
        <taxon>Bacteria</taxon>
        <taxon>Bacillati</taxon>
        <taxon>Mycoplasmatota</taxon>
        <taxon>Mollicutes</taxon>
        <taxon>Mycoplasmataceae</taxon>
        <taxon>Mycoplasma</taxon>
    </lineage>
</organism>
<evidence type="ECO:0000256" key="3">
    <source>
        <dbReference type="ARBA" id="ARBA00022670"/>
    </source>
</evidence>
<evidence type="ECO:0000256" key="1">
    <source>
        <dbReference type="ARBA" id="ARBA00002521"/>
    </source>
</evidence>
<dbReference type="InterPro" id="IPR000994">
    <property type="entry name" value="Pept_M24"/>
</dbReference>
<feature type="binding site" evidence="6">
    <location>
        <position position="232"/>
    </location>
    <ligand>
        <name>a divalent metal cation</name>
        <dbReference type="ChEBI" id="CHEBI:60240"/>
        <label>2</label>
        <note>catalytic</note>
    </ligand>
</feature>
<reference evidence="9" key="1">
    <citation type="submission" date="2022-08" db="EMBL/GenBank/DDBJ databases">
        <title>Complete genome of Mycoplasma iguanae type strain 2327.</title>
        <authorList>
            <person name="Spergser J."/>
        </authorList>
    </citation>
    <scope>NUCLEOTIDE SEQUENCE</scope>
    <source>
        <strain evidence="9">2327</strain>
    </source>
</reference>
<evidence type="ECO:0000313" key="10">
    <source>
        <dbReference type="Proteomes" id="UP001059252"/>
    </source>
</evidence>
<dbReference type="PRINTS" id="PR00599">
    <property type="entry name" value="MAPEPTIDASE"/>
</dbReference>
<evidence type="ECO:0000256" key="2">
    <source>
        <dbReference type="ARBA" id="ARBA00022438"/>
    </source>
</evidence>
<dbReference type="Pfam" id="PF00557">
    <property type="entry name" value="Peptidase_M24"/>
    <property type="match status" value="1"/>
</dbReference>
<dbReference type="RefSeq" id="WP_258210971.1">
    <property type="nucleotide sequence ID" value="NZ_CP102734.1"/>
</dbReference>
<feature type="binding site" evidence="6">
    <location>
        <position position="232"/>
    </location>
    <ligand>
        <name>a divalent metal cation</name>
        <dbReference type="ChEBI" id="CHEBI:60240"/>
        <label>1</label>
    </ligand>
</feature>
<dbReference type="InterPro" id="IPR036005">
    <property type="entry name" value="Creatinase/aminopeptidase-like"/>
</dbReference>
<comment type="cofactor">
    <cofactor evidence="6">
        <name>Co(2+)</name>
        <dbReference type="ChEBI" id="CHEBI:48828"/>
    </cofactor>
    <cofactor evidence="6">
        <name>Zn(2+)</name>
        <dbReference type="ChEBI" id="CHEBI:29105"/>
    </cofactor>
    <cofactor evidence="6">
        <name>Mn(2+)</name>
        <dbReference type="ChEBI" id="CHEBI:29035"/>
    </cofactor>
    <cofactor evidence="6">
        <name>Fe(2+)</name>
        <dbReference type="ChEBI" id="CHEBI:29033"/>
    </cofactor>
    <text evidence="6">Binds 2 divalent metal cations per subunit. Has a high-affinity and a low affinity metal-binding site. The true nature of the physiological cofactor is under debate. The enzyme is active with cobalt, zinc, manganese or divalent iron ions. Most likely, methionine aminopeptidases function as mononuclear Fe(2+)-metalloproteases under physiological conditions, and the catalytically relevant metal-binding site has been assigned to the histidine-containing high-affinity site.</text>
</comment>
<evidence type="ECO:0000313" key="9">
    <source>
        <dbReference type="EMBL" id="UVD81797.1"/>
    </source>
</evidence>
<keyword evidence="5 6" id="KW-0378">Hydrolase</keyword>
<dbReference type="Proteomes" id="UP001059252">
    <property type="component" value="Chromosome"/>
</dbReference>
<dbReference type="Gene3D" id="3.90.230.10">
    <property type="entry name" value="Creatinase/methionine aminopeptidase superfamily"/>
    <property type="match status" value="1"/>
</dbReference>
<dbReference type="EC" id="3.4.11.18" evidence="6 7"/>
<feature type="domain" description="Peptidase M24" evidence="8">
    <location>
        <begin position="12"/>
        <end position="238"/>
    </location>
</feature>
<keyword evidence="3 6" id="KW-0645">Protease</keyword>
<dbReference type="GO" id="GO:0004239">
    <property type="term" value="F:initiator methionyl aminopeptidase activity"/>
    <property type="evidence" value="ECO:0007669"/>
    <property type="project" value="UniProtKB-EC"/>
</dbReference>
<evidence type="ECO:0000256" key="7">
    <source>
        <dbReference type="RuleBase" id="RU003653"/>
    </source>
</evidence>
<dbReference type="InterPro" id="IPR001714">
    <property type="entry name" value="Pept_M24_MAP"/>
</dbReference>
<dbReference type="PANTHER" id="PTHR43330:SF27">
    <property type="entry name" value="METHIONINE AMINOPEPTIDASE"/>
    <property type="match status" value="1"/>
</dbReference>
<keyword evidence="2 6" id="KW-0031">Aminopeptidase</keyword>
<dbReference type="SUPFAM" id="SSF55920">
    <property type="entry name" value="Creatinase/aminopeptidase"/>
    <property type="match status" value="1"/>
</dbReference>
<dbReference type="EMBL" id="CP102734">
    <property type="protein sequence ID" value="UVD81797.1"/>
    <property type="molecule type" value="Genomic_DNA"/>
</dbReference>
<keyword evidence="4 6" id="KW-0479">Metal-binding</keyword>
<comment type="similarity">
    <text evidence="6">Belongs to the peptidase M24A family. Methionine aminopeptidase type 1 subfamily.</text>
</comment>
<sequence length="249" mass="27292">MISIKNAMEIAKITKSCEILAQVKEVIYDLIKPGISLKELDTIAFKEIKKRGGEPAFLGYYGFPATICASLNEELIHGIPDNRTLQEGDIISIDMGVIYEGYYSDSAFTKGVGKISQTDQKLIDVAKNAFYAGLNAIKPGARIGDIEHAIGQYIKNQGLYTTYDFAGHGIGRKLHEDPTIFNDGIKGKGALLRDGMVICIEPMILQDSSKTFIKKDGWTVVASSRKNASHYEHTILIKDGYPIVLTGGI</sequence>
<evidence type="ECO:0000256" key="5">
    <source>
        <dbReference type="ARBA" id="ARBA00022801"/>
    </source>
</evidence>
<protein>
    <recommendedName>
        <fullName evidence="6 7">Methionine aminopeptidase</fullName>
        <shortName evidence="6">MAP</shortName>
        <shortName evidence="6">MetAP</shortName>
        <ecNumber evidence="6 7">3.4.11.18</ecNumber>
    </recommendedName>
    <alternativeName>
        <fullName evidence="6">Peptidase M</fullName>
    </alternativeName>
</protein>
<dbReference type="InterPro" id="IPR002467">
    <property type="entry name" value="Pept_M24A_MAP1"/>
</dbReference>
<keyword evidence="10" id="KW-1185">Reference proteome</keyword>
<comment type="function">
    <text evidence="1 6">Removes the N-terminal methionine from nascent proteins. The N-terminal methionine is often cleaved when the second residue in the primary sequence is small and uncharged (Met-Ala-, Cys, Gly, Pro, Ser, Thr, or Val). Requires deformylation of the N(alpha)-formylated initiator methionine before it can be hydrolyzed.</text>
</comment>
<name>A0ABY5R9E9_9MOLU</name>
<feature type="binding site" evidence="6">
    <location>
        <position position="77"/>
    </location>
    <ligand>
        <name>substrate</name>
    </ligand>
</feature>
<dbReference type="HAMAP" id="MF_01974">
    <property type="entry name" value="MetAP_1"/>
    <property type="match status" value="1"/>
</dbReference>
<feature type="binding site" evidence="6">
    <location>
        <position position="175"/>
    </location>
    <ligand>
        <name>substrate</name>
    </ligand>
</feature>
<feature type="binding site" evidence="6">
    <location>
        <position position="168"/>
    </location>
    <ligand>
        <name>a divalent metal cation</name>
        <dbReference type="ChEBI" id="CHEBI:60240"/>
        <label>2</label>
        <note>catalytic</note>
    </ligand>
</feature>
<feature type="binding site" evidence="6">
    <location>
        <position position="105"/>
    </location>
    <ligand>
        <name>a divalent metal cation</name>
        <dbReference type="ChEBI" id="CHEBI:60240"/>
        <label>2</label>
        <note>catalytic</note>
    </ligand>
</feature>
<feature type="binding site" evidence="6">
    <location>
        <position position="94"/>
    </location>
    <ligand>
        <name>a divalent metal cation</name>
        <dbReference type="ChEBI" id="CHEBI:60240"/>
        <label>1</label>
    </ligand>
</feature>
<feature type="binding site" evidence="6">
    <location>
        <position position="201"/>
    </location>
    <ligand>
        <name>a divalent metal cation</name>
        <dbReference type="ChEBI" id="CHEBI:60240"/>
        <label>2</label>
        <note>catalytic</note>
    </ligand>
</feature>
<proteinExistence type="inferred from homology"/>
<evidence type="ECO:0000256" key="6">
    <source>
        <dbReference type="HAMAP-Rule" id="MF_01974"/>
    </source>
</evidence>
<evidence type="ECO:0000256" key="4">
    <source>
        <dbReference type="ARBA" id="ARBA00022723"/>
    </source>
</evidence>
<dbReference type="PANTHER" id="PTHR43330">
    <property type="entry name" value="METHIONINE AMINOPEPTIDASE"/>
    <property type="match status" value="1"/>
</dbReference>
<evidence type="ECO:0000259" key="8">
    <source>
        <dbReference type="Pfam" id="PF00557"/>
    </source>
</evidence>
<feature type="binding site" evidence="6">
    <location>
        <position position="105"/>
    </location>
    <ligand>
        <name>a divalent metal cation</name>
        <dbReference type="ChEBI" id="CHEBI:60240"/>
        <label>1</label>
    </ligand>
</feature>
<accession>A0ABY5R9E9</accession>
<dbReference type="CDD" id="cd01086">
    <property type="entry name" value="MetAP1"/>
    <property type="match status" value="1"/>
</dbReference>
<gene>
    <name evidence="6 9" type="primary">map</name>
    <name evidence="9" type="ORF">NV226_00565</name>
</gene>